<dbReference type="GO" id="GO:0003824">
    <property type="term" value="F:catalytic activity"/>
    <property type="evidence" value="ECO:0007669"/>
    <property type="project" value="UniProtKB-ARBA"/>
</dbReference>
<dbReference type="Pfam" id="PF13332">
    <property type="entry name" value="Fil_haemagg_2"/>
    <property type="match status" value="3"/>
</dbReference>
<gene>
    <name evidence="8" type="ORF">IPL58_16635</name>
</gene>
<dbReference type="Pfam" id="PF04829">
    <property type="entry name" value="PT-VENN"/>
    <property type="match status" value="1"/>
</dbReference>
<feature type="domain" description="DUF637" evidence="7">
    <location>
        <begin position="654"/>
        <end position="823"/>
    </location>
</feature>
<proteinExistence type="predicted"/>
<dbReference type="Proteomes" id="UP000886689">
    <property type="component" value="Unassembled WGS sequence"/>
</dbReference>
<evidence type="ECO:0000256" key="2">
    <source>
        <dbReference type="ARBA" id="ARBA00022656"/>
    </source>
</evidence>
<comment type="caution">
    <text evidence="8">The sequence shown here is derived from an EMBL/GenBank/DDBJ whole genome shotgun (WGS) entry which is preliminary data.</text>
</comment>
<evidence type="ECO:0000313" key="9">
    <source>
        <dbReference type="Proteomes" id="UP000886689"/>
    </source>
</evidence>
<dbReference type="InterPro" id="IPR006915">
    <property type="entry name" value="DUF637_hemagglutn_put"/>
</dbReference>
<dbReference type="InterPro" id="IPR025157">
    <property type="entry name" value="Hemagglutinin_rpt"/>
</dbReference>
<comment type="subcellular location">
    <subcellularLocation>
        <location evidence="1">Target cell</location>
        <location evidence="1">Target cell cytoplasm</location>
    </subcellularLocation>
</comment>
<dbReference type="AlphaFoldDB" id="A0A9D7K4B0"/>
<dbReference type="InterPro" id="IPR006914">
    <property type="entry name" value="VENN_dom"/>
</dbReference>
<keyword evidence="4" id="KW-0843">Virulence</keyword>
<evidence type="ECO:0000313" key="8">
    <source>
        <dbReference type="EMBL" id="MBK8525511.1"/>
    </source>
</evidence>
<name>A0A9D7K4B0_9PROT</name>
<dbReference type="Pfam" id="PF04830">
    <property type="entry name" value="DUF637"/>
    <property type="match status" value="1"/>
</dbReference>
<dbReference type="GO" id="GO:0090729">
    <property type="term" value="F:toxin activity"/>
    <property type="evidence" value="ECO:0007669"/>
    <property type="project" value="UniProtKB-KW"/>
</dbReference>
<evidence type="ECO:0000259" key="7">
    <source>
        <dbReference type="Pfam" id="PF04830"/>
    </source>
</evidence>
<keyword evidence="2" id="KW-0800">Toxin</keyword>
<evidence type="ECO:0000256" key="1">
    <source>
        <dbReference type="ARBA" id="ARBA00004219"/>
    </source>
</evidence>
<reference evidence="8" key="1">
    <citation type="submission" date="2020-10" db="EMBL/GenBank/DDBJ databases">
        <title>Connecting structure to function with the recovery of over 1000 high-quality activated sludge metagenome-assembled genomes encoding full-length rRNA genes using long-read sequencing.</title>
        <authorList>
            <person name="Singleton C.M."/>
            <person name="Petriglieri F."/>
            <person name="Kristensen J.M."/>
            <person name="Kirkegaard R.H."/>
            <person name="Michaelsen T.Y."/>
            <person name="Andersen M.H."/>
            <person name="Karst S.M."/>
            <person name="Dueholm M.S."/>
            <person name="Nielsen P.H."/>
            <person name="Albertsen M."/>
        </authorList>
    </citation>
    <scope>NUCLEOTIDE SEQUENCE</scope>
    <source>
        <strain evidence="8">Hirt_18-Q3-R61-65_BATAC.395</strain>
    </source>
</reference>
<evidence type="ECO:0000256" key="4">
    <source>
        <dbReference type="ARBA" id="ARBA00023026"/>
    </source>
</evidence>
<evidence type="ECO:0000256" key="5">
    <source>
        <dbReference type="SAM" id="MobiDB-lite"/>
    </source>
</evidence>
<organism evidence="8 9">
    <name type="scientific">Candidatus Proximibacter danicus</name>
    <dbReference type="NCBI Taxonomy" id="2954365"/>
    <lineage>
        <taxon>Bacteria</taxon>
        <taxon>Pseudomonadati</taxon>
        <taxon>Pseudomonadota</taxon>
        <taxon>Betaproteobacteria</taxon>
        <taxon>Candidatus Proximibacter</taxon>
    </lineage>
</organism>
<sequence>MLSGDVLDIAATDPSTGSGQAITNSGTLAGRRLVSLTAENIRNLGGTIKGEEIALGAANDIEMRGGTIEAGNRLDLLAGGSIDIASSTHSSENKEGGDFSRTNIDRVAGLYVQNPGGTLQLAAAGDITLLAAHLINTAPTAAGLEATAGDGVVAGSTRIDAGGNLTLGTLAVEEKNHTGGKGYRNESGSRTEVGTRIESQGDVTLVAGGTLAARAAEVTSTQGDILAGANDIVLEAGEASSYSDISQQKKRSGFLSSKSKSQRDAFADTSAVASTFSGENVTLVAERDVQVKGSNVAGTNDATLIAGRDLAIEAATETHSETHVLDKKKSGFLSSGLDALNKTRDEFSAKGSVISAGRDLELIAGAANAEAAFGDDAQPNPLPGNLTLQGSALEAGRDLALQTSGDLQLLAAYSQSRETTQRTTQTRRKLETLHFDLDQTRALLATLTAGNSIDLNVGGNVAAQIGSMDSSGNLQADRMTATGVIQGSDRQQVSLTHTDDKKGTTTNGPTSKVLGNLAAQGIRSGANDSFAPEALQSGQAAVTALMQNGLLTITNQPAIQAALGAPTPNGSALTFKDDSGRVTLTLAGEAKVQAVYNQLKLTETFDVKHFADQGTAQVVTLVAAIALTVCTGGAGAGTVGAALTTAGSTSALMVNAAFIAMTSTMTGQLAGGASFEDAFQAGLKAGVTSAVSAGIASGIDQYVNGVAGSATPTTIQSGTQTVQSGTHAAASGLSNLDRLGTAAYWQQTTLNATAQGTLAALQGGSFKDGFAGSVVGSLSASGAGIIGDSTAGMPLANIAAHAVLGCASAAAGGKDCAAGAIGGAGSATVARLIDSALADTALSETTKNTLIASGSVAGSMAIAGALGMDLITAGNAAGNEVLNNYLKHTEVAEMIKKLESCKARNCSGSELEDILGNYRRLSASGSAYDLLDSEIAADVMAGERLMAAYMQTSGSFRINSTINALFAIDREQASIASNVPTVQAVPSAADNLKTLKAETYGGMQAQNLTDSVIIASPVLVSPALSSISVSTLGWIGAGGSIAGVSDAAGQYVQNGTVRWEQSMFTAITSGVTTPLGMRFGVLGNSAIGAASGAANTGFKNSYYGDTNSIIWGTLIGASSTAVGYKLGQSVKAQYPVYQSGVAALLQQPNTAGIVRGNITGSVVQTLPGFFNTDIPNKAMP</sequence>
<protein>
    <submittedName>
        <fullName evidence="8">Hemagglutinin repeat-containing protein</fullName>
    </submittedName>
</protein>
<accession>A0A9D7K4B0</accession>
<keyword evidence="3" id="KW-1266">Target cell cytoplasm</keyword>
<evidence type="ECO:0000256" key="3">
    <source>
        <dbReference type="ARBA" id="ARBA00022913"/>
    </source>
</evidence>
<evidence type="ECO:0000259" key="6">
    <source>
        <dbReference type="Pfam" id="PF04829"/>
    </source>
</evidence>
<feature type="region of interest" description="Disordered" evidence="5">
    <location>
        <begin position="488"/>
        <end position="510"/>
    </location>
</feature>
<dbReference type="EMBL" id="JADJUC010000031">
    <property type="protein sequence ID" value="MBK8525511.1"/>
    <property type="molecule type" value="Genomic_DNA"/>
</dbReference>
<feature type="domain" description="VENN motif-containing" evidence="6">
    <location>
        <begin position="841"/>
        <end position="887"/>
    </location>
</feature>